<sequence>MKVVTPTDSEILELMTWFDSEQTLSEWSGPGFRYPFNLQTFKADLQLNELQCCALVDDNNELLAFGQYYLRLGRCHLARLVVSPLQRGKGLAKSLMLELCKRGLQSLKVRESSLFVYEYNQSAIKAYEKFGFVITPYPEEMALDGCVYMVKSL</sequence>
<feature type="domain" description="N-acetyltransferase" evidence="1">
    <location>
        <begin position="1"/>
        <end position="153"/>
    </location>
</feature>
<name>A0A9W4VNK0_9GAMM</name>
<evidence type="ECO:0000313" key="4">
    <source>
        <dbReference type="Proteomes" id="UP001152467"/>
    </source>
</evidence>
<dbReference type="GO" id="GO:0016747">
    <property type="term" value="F:acyltransferase activity, transferring groups other than amino-acyl groups"/>
    <property type="evidence" value="ECO:0007669"/>
    <property type="project" value="InterPro"/>
</dbReference>
<dbReference type="Proteomes" id="UP001152467">
    <property type="component" value="Unassembled WGS sequence"/>
</dbReference>
<dbReference type="SUPFAM" id="SSF55729">
    <property type="entry name" value="Acyl-CoA N-acyltransferases (Nat)"/>
    <property type="match status" value="1"/>
</dbReference>
<evidence type="ECO:0000313" key="5">
    <source>
        <dbReference type="Proteomes" id="UP001152485"/>
    </source>
</evidence>
<dbReference type="InterPro" id="IPR000182">
    <property type="entry name" value="GNAT_dom"/>
</dbReference>
<dbReference type="Pfam" id="PF00583">
    <property type="entry name" value="Acetyltransf_1"/>
    <property type="match status" value="1"/>
</dbReference>
<dbReference type="InterPro" id="IPR016181">
    <property type="entry name" value="Acyl_CoA_acyltransferase"/>
</dbReference>
<keyword evidence="4" id="KW-1185">Reference proteome</keyword>
<evidence type="ECO:0000313" key="2">
    <source>
        <dbReference type="EMBL" id="CAH9053703.1"/>
    </source>
</evidence>
<protein>
    <recommendedName>
        <fullName evidence="1">N-acetyltransferase domain-containing protein</fullName>
    </recommendedName>
</protein>
<dbReference type="RefSeq" id="WP_261593639.1">
    <property type="nucleotide sequence ID" value="NZ_CAMAPC010000003.1"/>
</dbReference>
<dbReference type="PROSITE" id="PS51186">
    <property type="entry name" value="GNAT"/>
    <property type="match status" value="1"/>
</dbReference>
<dbReference type="EMBL" id="CAMAPC010000003">
    <property type="protein sequence ID" value="CAH9053703.1"/>
    <property type="molecule type" value="Genomic_DNA"/>
</dbReference>
<proteinExistence type="predicted"/>
<comment type="caution">
    <text evidence="2">The sequence shown here is derived from an EMBL/GenBank/DDBJ whole genome shotgun (WGS) entry which is preliminary data.</text>
</comment>
<organism evidence="2 4">
    <name type="scientific">Pseudoalteromonas holothuriae</name>
    <dbReference type="NCBI Taxonomy" id="2963714"/>
    <lineage>
        <taxon>Bacteria</taxon>
        <taxon>Pseudomonadati</taxon>
        <taxon>Pseudomonadota</taxon>
        <taxon>Gammaproteobacteria</taxon>
        <taxon>Alteromonadales</taxon>
        <taxon>Pseudoalteromonadaceae</taxon>
        <taxon>Pseudoalteromonas</taxon>
    </lineage>
</organism>
<dbReference type="CDD" id="cd04301">
    <property type="entry name" value="NAT_SF"/>
    <property type="match status" value="1"/>
</dbReference>
<dbReference type="AlphaFoldDB" id="A0A9W4VNK0"/>
<dbReference type="EMBL" id="CAMAPD010000011">
    <property type="protein sequence ID" value="CAH9061126.1"/>
    <property type="molecule type" value="Genomic_DNA"/>
</dbReference>
<dbReference type="Gene3D" id="3.40.630.30">
    <property type="match status" value="1"/>
</dbReference>
<dbReference type="Proteomes" id="UP001152485">
    <property type="component" value="Unassembled WGS sequence"/>
</dbReference>
<evidence type="ECO:0000313" key="3">
    <source>
        <dbReference type="EMBL" id="CAH9061126.1"/>
    </source>
</evidence>
<reference evidence="2 5" key="1">
    <citation type="submission" date="2022-07" db="EMBL/GenBank/DDBJ databases">
        <authorList>
            <person name="Criscuolo A."/>
        </authorList>
    </citation>
    <scope>NUCLEOTIDE SEQUENCE</scope>
    <source>
        <strain evidence="5">CIP 111951</strain>
        <strain evidence="2">CIP111854</strain>
        <strain evidence="3">CIP111951</strain>
    </source>
</reference>
<gene>
    <name evidence="2" type="ORF">PSECIP111854_01222</name>
    <name evidence="3" type="ORF">PSECIP111951_02422</name>
</gene>
<evidence type="ECO:0000259" key="1">
    <source>
        <dbReference type="PROSITE" id="PS51186"/>
    </source>
</evidence>
<accession>A0A9W4VNK0</accession>